<name>A7ME13_PROMT</name>
<organism evidence="1 2">
    <name type="scientific">Prochlorococcus marinus (strain NATL2A)</name>
    <dbReference type="NCBI Taxonomy" id="59920"/>
    <lineage>
        <taxon>Bacteria</taxon>
        <taxon>Bacillati</taxon>
        <taxon>Cyanobacteriota</taxon>
        <taxon>Cyanophyceae</taxon>
        <taxon>Synechococcales</taxon>
        <taxon>Prochlorococcaceae</taxon>
        <taxon>Prochlorococcus</taxon>
    </lineage>
</organism>
<protein>
    <submittedName>
        <fullName evidence="1">Uncharacterized protein</fullName>
    </submittedName>
</protein>
<evidence type="ECO:0000313" key="1">
    <source>
        <dbReference type="EMBL" id="ABU24101.1"/>
    </source>
</evidence>
<dbReference type="EMBL" id="CP000095">
    <property type="protein sequence ID" value="ABU24101.1"/>
    <property type="molecule type" value="Genomic_DNA"/>
</dbReference>
<reference evidence="1 2" key="1">
    <citation type="journal article" date="2007" name="PLoS Genet.">
        <title>Patterns and implications of gene gain and loss in the evolution of Prochlorococcus.</title>
        <authorList>
            <person name="Kettler G.C."/>
            <person name="Martiny A.C."/>
            <person name="Huang K."/>
            <person name="Zucker J."/>
            <person name="Coleman M.L."/>
            <person name="Rodrigue S."/>
            <person name="Chen F."/>
            <person name="Lapidus A."/>
            <person name="Ferriera S."/>
            <person name="Johnson J."/>
            <person name="Steglich C."/>
            <person name="Church G.M."/>
            <person name="Richardson P."/>
            <person name="Chisholm S.W."/>
        </authorList>
    </citation>
    <scope>NUCLEOTIDE SEQUENCE [LARGE SCALE GENOMIC DNA]</scope>
    <source>
        <strain evidence="1 2">NATL2A</strain>
    </source>
</reference>
<dbReference type="HOGENOM" id="CLU_3404890_0_0_3"/>
<dbReference type="Proteomes" id="UP000002535">
    <property type="component" value="Chromosome"/>
</dbReference>
<proteinExistence type="predicted"/>
<keyword evidence="2" id="KW-1185">Reference proteome</keyword>
<dbReference type="KEGG" id="pmn:PMN2A_2182"/>
<sequence>MLLILSFFGQIIYFAKDLLVRIIPCIEGLL</sequence>
<gene>
    <name evidence="1" type="ordered locus">PMN2A_2182</name>
</gene>
<evidence type="ECO:0000313" key="2">
    <source>
        <dbReference type="Proteomes" id="UP000002535"/>
    </source>
</evidence>
<accession>A7ME13</accession>
<dbReference type="AlphaFoldDB" id="A7ME13"/>